<organism evidence="1 2">
    <name type="scientific">Plectosphaerella cucumerina</name>
    <dbReference type="NCBI Taxonomy" id="40658"/>
    <lineage>
        <taxon>Eukaryota</taxon>
        <taxon>Fungi</taxon>
        <taxon>Dikarya</taxon>
        <taxon>Ascomycota</taxon>
        <taxon>Pezizomycotina</taxon>
        <taxon>Sordariomycetes</taxon>
        <taxon>Hypocreomycetidae</taxon>
        <taxon>Glomerellales</taxon>
        <taxon>Plectosphaerellaceae</taxon>
        <taxon>Plectosphaerella</taxon>
    </lineage>
</organism>
<dbReference type="Pfam" id="PF13714">
    <property type="entry name" value="PEP_mutase"/>
    <property type="match status" value="1"/>
</dbReference>
<name>A0A8K0TF10_9PEZI</name>
<dbReference type="PANTHER" id="PTHR42905:SF13">
    <property type="entry name" value="CARBOXYVINYL-CARBOXYPHOSPHONATE PHOSPHORYLMUTASE-RELATED"/>
    <property type="match status" value="1"/>
</dbReference>
<dbReference type="OrthoDB" id="1923844at2759"/>
<dbReference type="InterPro" id="IPR039556">
    <property type="entry name" value="ICL/PEPM"/>
</dbReference>
<protein>
    <submittedName>
        <fullName evidence="1">Pyruvate/Phosphoenolpyruvate kinase-like domain-containing protein</fullName>
    </submittedName>
</protein>
<keyword evidence="1" id="KW-0418">Kinase</keyword>
<gene>
    <name evidence="1" type="ORF">B0T11DRAFT_279159</name>
</gene>
<keyword evidence="2" id="KW-1185">Reference proteome</keyword>
<dbReference type="Gene3D" id="3.20.20.60">
    <property type="entry name" value="Phosphoenolpyruvate-binding domains"/>
    <property type="match status" value="1"/>
</dbReference>
<proteinExistence type="predicted"/>
<evidence type="ECO:0000313" key="1">
    <source>
        <dbReference type="EMBL" id="KAH7361562.1"/>
    </source>
</evidence>
<sequence length="349" mass="37801">MTKPSTNGTAATPYPFPLDASTSSFVSTKGDNVTIQLNNCRGRIPSLQASKLRSMMQEAHQDPSKIVVPVCSYDALSSRLCEEAGFPIIFLAGYAMASSLALPDTGYIAFQEVSHIVQEVVRATTIPVMVDGDTGYGGPMNVRRTVEGFAAAGAAGVMIEDQTWPKRCGHTAGKSVVSRSEAYARWQAAVDARNEGTDMWILARTDSLILGYDEALTRARKAIEIGVDGIFVEALPDRESMARMAKDLDFPIMGNVIEGGKTQALSAKEFGELGFACVAYPWTLVAAKLKSIRDALEGIKKSLTVGPPPTILTYAEVCDGVGFNKYYEMEERYQYEGRPNGANGHQWSK</sequence>
<accession>A0A8K0TF10</accession>
<dbReference type="GO" id="GO:0016301">
    <property type="term" value="F:kinase activity"/>
    <property type="evidence" value="ECO:0007669"/>
    <property type="project" value="UniProtKB-KW"/>
</dbReference>
<dbReference type="CDD" id="cd00377">
    <property type="entry name" value="ICL_PEPM"/>
    <property type="match status" value="1"/>
</dbReference>
<dbReference type="InterPro" id="IPR040442">
    <property type="entry name" value="Pyrv_kinase-like_dom_sf"/>
</dbReference>
<dbReference type="PANTHER" id="PTHR42905">
    <property type="entry name" value="PHOSPHOENOLPYRUVATE CARBOXYLASE"/>
    <property type="match status" value="1"/>
</dbReference>
<dbReference type="Proteomes" id="UP000813385">
    <property type="component" value="Unassembled WGS sequence"/>
</dbReference>
<dbReference type="AlphaFoldDB" id="A0A8K0TF10"/>
<dbReference type="SUPFAM" id="SSF51621">
    <property type="entry name" value="Phosphoenolpyruvate/pyruvate domain"/>
    <property type="match status" value="1"/>
</dbReference>
<evidence type="ECO:0000313" key="2">
    <source>
        <dbReference type="Proteomes" id="UP000813385"/>
    </source>
</evidence>
<reference evidence="1" key="1">
    <citation type="journal article" date="2021" name="Nat. Commun.">
        <title>Genetic determinants of endophytism in the Arabidopsis root mycobiome.</title>
        <authorList>
            <person name="Mesny F."/>
            <person name="Miyauchi S."/>
            <person name="Thiergart T."/>
            <person name="Pickel B."/>
            <person name="Atanasova L."/>
            <person name="Karlsson M."/>
            <person name="Huettel B."/>
            <person name="Barry K.W."/>
            <person name="Haridas S."/>
            <person name="Chen C."/>
            <person name="Bauer D."/>
            <person name="Andreopoulos W."/>
            <person name="Pangilinan J."/>
            <person name="LaButti K."/>
            <person name="Riley R."/>
            <person name="Lipzen A."/>
            <person name="Clum A."/>
            <person name="Drula E."/>
            <person name="Henrissat B."/>
            <person name="Kohler A."/>
            <person name="Grigoriev I.V."/>
            <person name="Martin F.M."/>
            <person name="Hacquard S."/>
        </authorList>
    </citation>
    <scope>NUCLEOTIDE SEQUENCE</scope>
    <source>
        <strain evidence="1">MPI-CAGE-AT-0016</strain>
    </source>
</reference>
<dbReference type="EMBL" id="JAGPXD010000003">
    <property type="protein sequence ID" value="KAH7361562.1"/>
    <property type="molecule type" value="Genomic_DNA"/>
</dbReference>
<keyword evidence="1" id="KW-0808">Transferase</keyword>
<comment type="caution">
    <text evidence="1">The sequence shown here is derived from an EMBL/GenBank/DDBJ whole genome shotgun (WGS) entry which is preliminary data.</text>
</comment>
<dbReference type="InterPro" id="IPR015813">
    <property type="entry name" value="Pyrv/PenolPyrv_kinase-like_dom"/>
</dbReference>
<keyword evidence="1" id="KW-0670">Pyruvate</keyword>